<accession>A0ABS5G8Z6</accession>
<sequence>MLTNAFNTATAGLQTLQVAIGTVSQNVANSGVAGYTRRVVSTESAGPGNSGVAVARIDRTFDEMALKQMRLESAHAAYASAKADILAQIDKLSGKPADSSALDARLNGLAKSLLALASNGASASSRSTVVDAASVLADKIRGMADALQAMRDSTNKRLAAEVSAADGLLTSIADLNIKATTVTDNATRVGILDRRDQQITELARYMEVKSIRQRDGGVTLMTASGLTLVERGAATKLSFIDRSPATGGGAILATLPGGVGLELDASAVSSGSIAANLEIRDAILPRAQRRLDDLAFGLAQAFTNTTVTAGRRGAGFDLRLDDVAQMQPGNTITIAVGSGDTQRTIVLVASNLASKSLDVAQPPGRVQTFAIPPAPVTSQAYAAALSTAISATAPGLTVTSGGSNSITVGGDGIQSVTASVTQPKTAGDLSGGYPKLAVFVDGAANALVNGAMDDGPQRAGLAARLAVNTALKADTSALVAVGSSPSALSRPQALYQALTSEKQGFSSPNGSSNRSPAMTTVISFAQDVVAAAGSEAAASATVADQQNVAKANADAWFSKGASVNIDEEMSRLIALQTAYAANARVLTAAREMIDLLLRA</sequence>
<comment type="similarity">
    <text evidence="3 7">Belongs to the flagella basal body rod proteins family.</text>
</comment>
<reference evidence="11" key="1">
    <citation type="journal article" date="2021" name="ISME J.">
        <title>Evolutionary origin and ecological implication of a unique nif island in free-living Bradyrhizobium lineages.</title>
        <authorList>
            <person name="Tao J."/>
        </authorList>
    </citation>
    <scope>NUCLEOTIDE SEQUENCE [LARGE SCALE GENOMIC DNA]</scope>
    <source>
        <strain evidence="11">SZCCT0094</strain>
    </source>
</reference>
<dbReference type="SUPFAM" id="SSF64518">
    <property type="entry name" value="Phase 1 flagellin"/>
    <property type="match status" value="1"/>
</dbReference>
<evidence type="ECO:0000256" key="3">
    <source>
        <dbReference type="ARBA" id="ARBA00009677"/>
    </source>
</evidence>
<keyword evidence="10" id="KW-0282">Flagellum</keyword>
<name>A0ABS5G8Z6_9BRAD</name>
<dbReference type="InterPro" id="IPR002371">
    <property type="entry name" value="FlgK"/>
</dbReference>
<feature type="domain" description="Flagellar basal-body/hook protein C-terminal" evidence="8">
    <location>
        <begin position="560"/>
        <end position="597"/>
    </location>
</feature>
<evidence type="ECO:0000313" key="10">
    <source>
        <dbReference type="EMBL" id="MBR1137803.1"/>
    </source>
</evidence>
<comment type="subcellular location">
    <subcellularLocation>
        <location evidence="1 7">Bacterial flagellum</location>
    </subcellularLocation>
    <subcellularLocation>
        <location evidence="2 7">Secreted</location>
    </subcellularLocation>
</comment>
<keyword evidence="5 7" id="KW-0964">Secreted</keyword>
<dbReference type="PANTHER" id="PTHR30033:SF1">
    <property type="entry name" value="FLAGELLAR HOOK-ASSOCIATED PROTEIN 1"/>
    <property type="match status" value="1"/>
</dbReference>
<dbReference type="Proteomes" id="UP001314635">
    <property type="component" value="Unassembled WGS sequence"/>
</dbReference>
<evidence type="ECO:0000256" key="7">
    <source>
        <dbReference type="RuleBase" id="RU362065"/>
    </source>
</evidence>
<dbReference type="PANTHER" id="PTHR30033">
    <property type="entry name" value="FLAGELLAR HOOK-ASSOCIATED PROTEIN 1"/>
    <property type="match status" value="1"/>
</dbReference>
<keyword evidence="6 7" id="KW-0975">Bacterial flagellum</keyword>
<evidence type="ECO:0000259" key="9">
    <source>
        <dbReference type="Pfam" id="PF22638"/>
    </source>
</evidence>
<keyword evidence="10" id="KW-0969">Cilium</keyword>
<proteinExistence type="inferred from homology"/>
<organism evidence="10 11">
    <name type="scientific">Bradyrhizobium denitrificans</name>
    <dbReference type="NCBI Taxonomy" id="2734912"/>
    <lineage>
        <taxon>Bacteria</taxon>
        <taxon>Pseudomonadati</taxon>
        <taxon>Pseudomonadota</taxon>
        <taxon>Alphaproteobacteria</taxon>
        <taxon>Hyphomicrobiales</taxon>
        <taxon>Nitrobacteraceae</taxon>
        <taxon>Bradyrhizobium</taxon>
    </lineage>
</organism>
<dbReference type="Pfam" id="PF22638">
    <property type="entry name" value="FlgK_D1"/>
    <property type="match status" value="1"/>
</dbReference>
<keyword evidence="10" id="KW-0966">Cell projection</keyword>
<dbReference type="PRINTS" id="PR01005">
    <property type="entry name" value="FLGHOOKAP1"/>
</dbReference>
<dbReference type="EMBL" id="JAFCLK010000016">
    <property type="protein sequence ID" value="MBR1137803.1"/>
    <property type="molecule type" value="Genomic_DNA"/>
</dbReference>
<dbReference type="Pfam" id="PF06429">
    <property type="entry name" value="Flg_bbr_C"/>
    <property type="match status" value="1"/>
</dbReference>
<gene>
    <name evidence="7 10" type="primary">flgK</name>
    <name evidence="10" type="ORF">JQ619_18695</name>
</gene>
<dbReference type="InterPro" id="IPR010930">
    <property type="entry name" value="Flg_bb/hook_C_dom"/>
</dbReference>
<evidence type="ECO:0000256" key="2">
    <source>
        <dbReference type="ARBA" id="ARBA00004613"/>
    </source>
</evidence>
<dbReference type="NCBIfam" id="TIGR02492">
    <property type="entry name" value="flgK_ends"/>
    <property type="match status" value="1"/>
</dbReference>
<evidence type="ECO:0000259" key="8">
    <source>
        <dbReference type="Pfam" id="PF06429"/>
    </source>
</evidence>
<keyword evidence="11" id="KW-1185">Reference proteome</keyword>
<protein>
    <recommendedName>
        <fullName evidence="4 7">Flagellar hook-associated protein 1</fullName>
        <shortName evidence="7">HAP1</shortName>
    </recommendedName>
</protein>
<evidence type="ECO:0000313" key="11">
    <source>
        <dbReference type="Proteomes" id="UP001314635"/>
    </source>
</evidence>
<comment type="caution">
    <text evidence="10">The sequence shown here is derived from an EMBL/GenBank/DDBJ whole genome shotgun (WGS) entry which is preliminary data.</text>
</comment>
<feature type="domain" description="Flagellar hook-associated protein FlgK helical" evidence="9">
    <location>
        <begin position="86"/>
        <end position="303"/>
    </location>
</feature>
<evidence type="ECO:0000256" key="6">
    <source>
        <dbReference type="ARBA" id="ARBA00023143"/>
    </source>
</evidence>
<evidence type="ECO:0000256" key="5">
    <source>
        <dbReference type="ARBA" id="ARBA00022525"/>
    </source>
</evidence>
<evidence type="ECO:0000256" key="1">
    <source>
        <dbReference type="ARBA" id="ARBA00004365"/>
    </source>
</evidence>
<evidence type="ECO:0000256" key="4">
    <source>
        <dbReference type="ARBA" id="ARBA00016244"/>
    </source>
</evidence>
<dbReference type="InterPro" id="IPR053927">
    <property type="entry name" value="FlgK_helical"/>
</dbReference>
<dbReference type="RefSeq" id="WP_172236911.1">
    <property type="nucleotide sequence ID" value="NZ_JABFDP010000013.1"/>
</dbReference>